<evidence type="ECO:0000313" key="3">
    <source>
        <dbReference type="Proteomes" id="UP000663851"/>
    </source>
</evidence>
<evidence type="ECO:0000313" key="2">
    <source>
        <dbReference type="EMBL" id="CAF4493086.1"/>
    </source>
</evidence>
<comment type="caution">
    <text evidence="2">The sequence shown here is derived from an EMBL/GenBank/DDBJ whole genome shotgun (WGS) entry which is preliminary data.</text>
</comment>
<feature type="compositionally biased region" description="Polar residues" evidence="1">
    <location>
        <begin position="23"/>
        <end position="35"/>
    </location>
</feature>
<name>A0A820UZU9_9BILA</name>
<organism evidence="2 3">
    <name type="scientific">Rotaria socialis</name>
    <dbReference type="NCBI Taxonomy" id="392032"/>
    <lineage>
        <taxon>Eukaryota</taxon>
        <taxon>Metazoa</taxon>
        <taxon>Spiralia</taxon>
        <taxon>Gnathifera</taxon>
        <taxon>Rotifera</taxon>
        <taxon>Eurotatoria</taxon>
        <taxon>Bdelloidea</taxon>
        <taxon>Philodinida</taxon>
        <taxon>Philodinidae</taxon>
        <taxon>Rotaria</taxon>
    </lineage>
</organism>
<protein>
    <submittedName>
        <fullName evidence="2">Uncharacterized protein</fullName>
    </submittedName>
</protein>
<dbReference type="EMBL" id="CAJOBO010003450">
    <property type="protein sequence ID" value="CAF4493086.1"/>
    <property type="molecule type" value="Genomic_DNA"/>
</dbReference>
<dbReference type="AlphaFoldDB" id="A0A820UZU9"/>
<proteinExistence type="predicted"/>
<feature type="region of interest" description="Disordered" evidence="1">
    <location>
        <begin position="16"/>
        <end position="35"/>
    </location>
</feature>
<reference evidence="2" key="1">
    <citation type="submission" date="2021-02" db="EMBL/GenBank/DDBJ databases">
        <authorList>
            <person name="Nowell W R."/>
        </authorList>
    </citation>
    <scope>NUCLEOTIDE SEQUENCE</scope>
</reference>
<accession>A0A820UZU9</accession>
<gene>
    <name evidence="2" type="ORF">HFQ381_LOCUS27184</name>
</gene>
<dbReference type="Proteomes" id="UP000663851">
    <property type="component" value="Unassembled WGS sequence"/>
</dbReference>
<sequence length="127" mass="14225">MSTLFSEWPPAFSHTFDKKDSISNRNTDSIDTNASTLSSNRYSTVADSKAFSATPKNGDEQKSSDRFYDMASVPRRILLPIQGFEKMPLVSLIPDVEQMVWIAEQNCSKPKDGLTNDAFASIMLYTM</sequence>
<evidence type="ECO:0000256" key="1">
    <source>
        <dbReference type="SAM" id="MobiDB-lite"/>
    </source>
</evidence>